<dbReference type="STRING" id="1173022.Cri9333_3202"/>
<organism evidence="3 4">
    <name type="scientific">Crinalium epipsammum PCC 9333</name>
    <dbReference type="NCBI Taxonomy" id="1173022"/>
    <lineage>
        <taxon>Bacteria</taxon>
        <taxon>Bacillati</taxon>
        <taxon>Cyanobacteriota</taxon>
        <taxon>Cyanophyceae</taxon>
        <taxon>Gomontiellales</taxon>
        <taxon>Gomontiellaceae</taxon>
        <taxon>Crinalium</taxon>
    </lineage>
</organism>
<dbReference type="Pfam" id="PF03968">
    <property type="entry name" value="LptD_N"/>
    <property type="match status" value="1"/>
</dbReference>
<dbReference type="InterPro" id="IPR052037">
    <property type="entry name" value="LPS_export_LptA"/>
</dbReference>
<dbReference type="AlphaFoldDB" id="K9W3P8"/>
<gene>
    <name evidence="3" type="ORF">Cri9333_3202</name>
</gene>
<dbReference type="PATRIC" id="fig|1173022.3.peg.3463"/>
<reference evidence="3 4" key="1">
    <citation type="submission" date="2012-06" db="EMBL/GenBank/DDBJ databases">
        <title>Finished chromosome of genome of Crinalium epipsammum PCC 9333.</title>
        <authorList>
            <consortium name="US DOE Joint Genome Institute"/>
            <person name="Gugger M."/>
            <person name="Coursin T."/>
            <person name="Rippka R."/>
            <person name="Tandeau De Marsac N."/>
            <person name="Huntemann M."/>
            <person name="Wei C.-L."/>
            <person name="Han J."/>
            <person name="Detter J.C."/>
            <person name="Han C."/>
            <person name="Tapia R."/>
            <person name="Davenport K."/>
            <person name="Daligault H."/>
            <person name="Erkkila T."/>
            <person name="Gu W."/>
            <person name="Munk A.C.C."/>
            <person name="Teshima H."/>
            <person name="Xu Y."/>
            <person name="Chain P."/>
            <person name="Chen A."/>
            <person name="Krypides N."/>
            <person name="Mavromatis K."/>
            <person name="Markowitz V."/>
            <person name="Szeto E."/>
            <person name="Ivanova N."/>
            <person name="Mikhailova N."/>
            <person name="Ovchinnikova G."/>
            <person name="Pagani I."/>
            <person name="Pati A."/>
            <person name="Goodwin L."/>
            <person name="Peters L."/>
            <person name="Pitluck S."/>
            <person name="Woyke T."/>
            <person name="Kerfeld C."/>
        </authorList>
    </citation>
    <scope>NUCLEOTIDE SEQUENCE [LARGE SCALE GENOMIC DNA]</scope>
    <source>
        <strain evidence="3 4">PCC 9333</strain>
    </source>
</reference>
<keyword evidence="4" id="KW-1185">Reference proteome</keyword>
<evidence type="ECO:0000259" key="2">
    <source>
        <dbReference type="Pfam" id="PF03968"/>
    </source>
</evidence>
<dbReference type="GO" id="GO:0017089">
    <property type="term" value="F:glycolipid transfer activity"/>
    <property type="evidence" value="ECO:0007669"/>
    <property type="project" value="TreeGrafter"/>
</dbReference>
<dbReference type="EMBL" id="CP003620">
    <property type="protein sequence ID" value="AFZ14035.1"/>
    <property type="molecule type" value="Genomic_DNA"/>
</dbReference>
<feature type="domain" description="Organic solvent tolerance-like N-terminal" evidence="2">
    <location>
        <begin position="108"/>
        <end position="154"/>
    </location>
</feature>
<dbReference type="Proteomes" id="UP000010472">
    <property type="component" value="Chromosome"/>
</dbReference>
<dbReference type="PANTHER" id="PTHR36504">
    <property type="entry name" value="LIPOPOLYSACCHARIDE EXPORT SYSTEM PROTEIN LPTA"/>
    <property type="match status" value="1"/>
</dbReference>
<name>K9W3P8_9CYAN</name>
<dbReference type="PANTHER" id="PTHR36504:SF1">
    <property type="entry name" value="LIPOPOLYSACCHARIDE EXPORT SYSTEM PROTEIN LPTA"/>
    <property type="match status" value="1"/>
</dbReference>
<dbReference type="KEGG" id="cep:Cri9333_3202"/>
<proteinExistence type="predicted"/>
<accession>K9W3P8</accession>
<protein>
    <submittedName>
        <fullName evidence="3">OstA family protein</fullName>
    </submittedName>
</protein>
<dbReference type="InterPro" id="IPR005653">
    <property type="entry name" value="OstA-like_N"/>
</dbReference>
<evidence type="ECO:0000256" key="1">
    <source>
        <dbReference type="ARBA" id="ARBA00022729"/>
    </source>
</evidence>
<evidence type="ECO:0000313" key="4">
    <source>
        <dbReference type="Proteomes" id="UP000010472"/>
    </source>
</evidence>
<keyword evidence="1" id="KW-0732">Signal</keyword>
<dbReference type="GO" id="GO:0015920">
    <property type="term" value="P:lipopolysaccharide transport"/>
    <property type="evidence" value="ECO:0007669"/>
    <property type="project" value="TreeGrafter"/>
</dbReference>
<dbReference type="Gene3D" id="2.60.450.10">
    <property type="entry name" value="Lipopolysaccharide (LPS) transport protein A like domain"/>
    <property type="match status" value="1"/>
</dbReference>
<sequence>MSAGGKILDFNRFGKLSLIVVSQSRSFKPVQTMISSHKLIDSLKRQLGLALIAPIAVAGALVPLQLQNAQAQTSQDNRPLSVRADVQEYNSKTGVVTARGNVQVLYPSRQIQGTAAQAQYFSRERRIVMSGNVYILQQGNSLRGETITYLIDEGRFVALPKSNKQVESVYIVSEPNNPQR</sequence>
<evidence type="ECO:0000313" key="3">
    <source>
        <dbReference type="EMBL" id="AFZ14035.1"/>
    </source>
</evidence>
<dbReference type="GO" id="GO:0030288">
    <property type="term" value="C:outer membrane-bounded periplasmic space"/>
    <property type="evidence" value="ECO:0007669"/>
    <property type="project" value="TreeGrafter"/>
</dbReference>
<dbReference type="HOGENOM" id="CLU_118146_0_0_3"/>
<dbReference type="GO" id="GO:0009279">
    <property type="term" value="C:cell outer membrane"/>
    <property type="evidence" value="ECO:0007669"/>
    <property type="project" value="TreeGrafter"/>
</dbReference>
<dbReference type="eggNOG" id="COG1452">
    <property type="taxonomic scope" value="Bacteria"/>
</dbReference>